<dbReference type="Proteomes" id="UP000583929">
    <property type="component" value="Unassembled WGS sequence"/>
</dbReference>
<dbReference type="InterPro" id="IPR002156">
    <property type="entry name" value="RNaseH_domain"/>
</dbReference>
<name>A0A7J6HCR0_CANSA</name>
<evidence type="ECO:0000313" key="2">
    <source>
        <dbReference type="EMBL" id="KAF4392180.1"/>
    </source>
</evidence>
<dbReference type="AlphaFoldDB" id="A0A7J6HCR0"/>
<dbReference type="Pfam" id="PF13456">
    <property type="entry name" value="RVT_3"/>
    <property type="match status" value="1"/>
</dbReference>
<protein>
    <recommendedName>
        <fullName evidence="1">RNase H type-1 domain-containing protein</fullName>
    </recommendedName>
</protein>
<sequence length="194" mass="21279">MALKFSLSATSFKLITVAGMLKLRNGILWCPATLHAHVGSMLVWLLLVENLHLFARNDLLWKQRVRSVRDVVTFANLSLDQWLKAQGKGNIPLLSPLKDGDGSKKWVKPTSGIKLNIDATIFDHSFKHGFGCVVRNTNGDLVAAFAGVKHGKVSPELAEIMGIREALNSQITLTELQARSKTLVAVASNNVVNR</sequence>
<organism evidence="2 3">
    <name type="scientific">Cannabis sativa</name>
    <name type="common">Hemp</name>
    <name type="synonym">Marijuana</name>
    <dbReference type="NCBI Taxonomy" id="3483"/>
    <lineage>
        <taxon>Eukaryota</taxon>
        <taxon>Viridiplantae</taxon>
        <taxon>Streptophyta</taxon>
        <taxon>Embryophyta</taxon>
        <taxon>Tracheophyta</taxon>
        <taxon>Spermatophyta</taxon>
        <taxon>Magnoliopsida</taxon>
        <taxon>eudicotyledons</taxon>
        <taxon>Gunneridae</taxon>
        <taxon>Pentapetalae</taxon>
        <taxon>rosids</taxon>
        <taxon>fabids</taxon>
        <taxon>Rosales</taxon>
        <taxon>Cannabaceae</taxon>
        <taxon>Cannabis</taxon>
    </lineage>
</organism>
<dbReference type="EMBL" id="JAATIQ010000054">
    <property type="protein sequence ID" value="KAF4392180.1"/>
    <property type="molecule type" value="Genomic_DNA"/>
</dbReference>
<feature type="domain" description="RNase H type-1" evidence="1">
    <location>
        <begin position="117"/>
        <end position="169"/>
    </location>
</feature>
<keyword evidence="3" id="KW-1185">Reference proteome</keyword>
<gene>
    <name evidence="2" type="ORF">G4B88_026169</name>
</gene>
<dbReference type="GO" id="GO:0003676">
    <property type="term" value="F:nucleic acid binding"/>
    <property type="evidence" value="ECO:0007669"/>
    <property type="project" value="InterPro"/>
</dbReference>
<dbReference type="GO" id="GO:0004523">
    <property type="term" value="F:RNA-DNA hybrid ribonuclease activity"/>
    <property type="evidence" value="ECO:0007669"/>
    <property type="project" value="InterPro"/>
</dbReference>
<reference evidence="2 3" key="1">
    <citation type="journal article" date="2020" name="bioRxiv">
        <title>Sequence and annotation of 42 cannabis genomes reveals extensive copy number variation in cannabinoid synthesis and pathogen resistance genes.</title>
        <authorList>
            <person name="Mckernan K.J."/>
            <person name="Helbert Y."/>
            <person name="Kane L.T."/>
            <person name="Ebling H."/>
            <person name="Zhang L."/>
            <person name="Liu B."/>
            <person name="Eaton Z."/>
            <person name="Mclaughlin S."/>
            <person name="Kingan S."/>
            <person name="Baybayan P."/>
            <person name="Concepcion G."/>
            <person name="Jordan M."/>
            <person name="Riva A."/>
            <person name="Barbazuk W."/>
            <person name="Harkins T."/>
        </authorList>
    </citation>
    <scope>NUCLEOTIDE SEQUENCE [LARGE SCALE GENOMIC DNA]</scope>
    <source>
        <strain evidence="3">cv. Jamaican Lion 4</strain>
        <tissue evidence="2">Leaf</tissue>
    </source>
</reference>
<proteinExistence type="predicted"/>
<comment type="caution">
    <text evidence="2">The sequence shown here is derived from an EMBL/GenBank/DDBJ whole genome shotgun (WGS) entry which is preliminary data.</text>
</comment>
<evidence type="ECO:0000313" key="3">
    <source>
        <dbReference type="Proteomes" id="UP000583929"/>
    </source>
</evidence>
<accession>A0A7J6HCR0</accession>
<evidence type="ECO:0000259" key="1">
    <source>
        <dbReference type="Pfam" id="PF13456"/>
    </source>
</evidence>